<accession>A0AA85BXW4</accession>
<evidence type="ECO:0000256" key="1">
    <source>
        <dbReference type="SAM" id="MobiDB-lite"/>
    </source>
</evidence>
<evidence type="ECO:0000313" key="3">
    <source>
        <dbReference type="WBParaSite" id="SMTH1_84980.1"/>
    </source>
</evidence>
<dbReference type="Gene3D" id="2.10.55.10">
    <property type="entry name" value="Leishmanolysin domain 3"/>
    <property type="match status" value="1"/>
</dbReference>
<name>A0AA85BXW4_9TREM</name>
<sequence length="245" mass="28859">MENITNCMHIVLKYICGENTEWILHKSLYNCYYNYLKSDSENLKPNIRRRSEFIIGEKFRVRVVLSEDLKNHLQYDLFKGFDYWLFPYLRHDDGSPRTMRNQHTGEPELPTNANEGLKADRQRTSSPWCDELDYANFVHCIPHMNAYGICNLKNLSLPLKPEHIHFDSLPNIVPSELSRFGGSDTYADHCPYMSVKCSLEFKHLVYFRGDWRECPRDGGIMEIAEDITRHDWIQCPRFHDVCSVS</sequence>
<dbReference type="WBParaSite" id="SMTH1_84980.1">
    <property type="protein sequence ID" value="SMTH1_84980.1"/>
    <property type="gene ID" value="SMTH1_84980"/>
</dbReference>
<dbReference type="Proteomes" id="UP000050791">
    <property type="component" value="Unassembled WGS sequence"/>
</dbReference>
<evidence type="ECO:0000313" key="2">
    <source>
        <dbReference type="Proteomes" id="UP000050791"/>
    </source>
</evidence>
<dbReference type="AlphaFoldDB" id="A0AA85BXW4"/>
<dbReference type="SUPFAM" id="SSF55486">
    <property type="entry name" value="Metalloproteases ('zincins'), catalytic domain"/>
    <property type="match status" value="1"/>
</dbReference>
<protein>
    <submittedName>
        <fullName evidence="3">Uncharacterized protein</fullName>
    </submittedName>
</protein>
<proteinExistence type="predicted"/>
<feature type="region of interest" description="Disordered" evidence="1">
    <location>
        <begin position="96"/>
        <end position="120"/>
    </location>
</feature>
<reference evidence="3" key="1">
    <citation type="submission" date="2023-11" db="UniProtKB">
        <authorList>
            <consortium name="WormBaseParasite"/>
        </authorList>
    </citation>
    <scope>IDENTIFICATION</scope>
</reference>
<organism evidence="2 3">
    <name type="scientific">Schistosoma mattheei</name>
    <dbReference type="NCBI Taxonomy" id="31246"/>
    <lineage>
        <taxon>Eukaryota</taxon>
        <taxon>Metazoa</taxon>
        <taxon>Spiralia</taxon>
        <taxon>Lophotrochozoa</taxon>
        <taxon>Platyhelminthes</taxon>
        <taxon>Trematoda</taxon>
        <taxon>Digenea</taxon>
        <taxon>Strigeidida</taxon>
        <taxon>Schistosomatoidea</taxon>
        <taxon>Schistosomatidae</taxon>
        <taxon>Schistosoma</taxon>
    </lineage>
</organism>